<evidence type="ECO:0000313" key="3">
    <source>
        <dbReference type="EMBL" id="ETO72666.1"/>
    </source>
</evidence>
<dbReference type="OrthoDB" id="77536at2759"/>
<feature type="compositionally biased region" description="Polar residues" evidence="2">
    <location>
        <begin position="284"/>
        <end position="313"/>
    </location>
</feature>
<dbReference type="EMBL" id="ANJA01002043">
    <property type="protein sequence ID" value="ETO72666.1"/>
    <property type="molecule type" value="Genomic_DNA"/>
</dbReference>
<proteinExistence type="predicted"/>
<organism evidence="3 4">
    <name type="scientific">Phytophthora nicotianae P1976</name>
    <dbReference type="NCBI Taxonomy" id="1317066"/>
    <lineage>
        <taxon>Eukaryota</taxon>
        <taxon>Sar</taxon>
        <taxon>Stramenopiles</taxon>
        <taxon>Oomycota</taxon>
        <taxon>Peronosporomycetes</taxon>
        <taxon>Peronosporales</taxon>
        <taxon>Peronosporaceae</taxon>
        <taxon>Phytophthora</taxon>
    </lineage>
</organism>
<accession>A0A081A1A5</accession>
<keyword evidence="1" id="KW-0175">Coiled coil</keyword>
<comment type="caution">
    <text evidence="3">The sequence shown here is derived from an EMBL/GenBank/DDBJ whole genome shotgun (WGS) entry which is preliminary data.</text>
</comment>
<feature type="coiled-coil region" evidence="1">
    <location>
        <begin position="373"/>
        <end position="438"/>
    </location>
</feature>
<evidence type="ECO:0000313" key="4">
    <source>
        <dbReference type="Proteomes" id="UP000028582"/>
    </source>
</evidence>
<feature type="region of interest" description="Disordered" evidence="2">
    <location>
        <begin position="267"/>
        <end position="316"/>
    </location>
</feature>
<evidence type="ECO:0000256" key="2">
    <source>
        <dbReference type="SAM" id="MobiDB-lite"/>
    </source>
</evidence>
<feature type="region of interest" description="Disordered" evidence="2">
    <location>
        <begin position="453"/>
        <end position="526"/>
    </location>
</feature>
<evidence type="ECO:0000256" key="1">
    <source>
        <dbReference type="SAM" id="Coils"/>
    </source>
</evidence>
<feature type="compositionally biased region" description="Polar residues" evidence="2">
    <location>
        <begin position="500"/>
        <end position="514"/>
    </location>
</feature>
<sequence length="526" mass="58433">MGWKAVESEEYESSAPAVQAHFHAVRAEEALRRDDVRVSLYLLCNSHKVSKQNNVQYPRFCVQYIQAEKEGHLASEKFLQAAQRVSDKRTIDALMLLAENYEYRAKVARARNPGPAETEEKLTVTEERHDADIRERNTVQQKVETEIPDPEEAQKTETQLNVAAAEMEELWRRLNEIGLSSPGSADKNLLMSSRHLSSSLGDSFCLLPAKTRRVVELERILGMLDANGCGFGGARTTIGVVATAVDGGSTLRAAVASRMRNQRQRLMEQQLGGRAPLDPRRSGATPTNGNDSSPYQYQDGRSSAGNDNGSVSGQGDYEGLQETVAHQKMEIVRLLNAVKTLSSENTKLVKKCEALTNIQAENREIRESMDLFKKDYNQKLVMIKRALEEWRRQRNSGVQASPQPSSAMGGNSALENKLKMQEEQIAKLMEEAKIKDDRIAKYDKWYKTLKAGAKAKQLSQSRDGRNVASSFSSSSFVQNGGGSSHSFTNSTSFHDYSPGSEESTGARSSTSRQFSRPPAHPNRRAL</sequence>
<reference evidence="3 4" key="1">
    <citation type="submission" date="2013-11" db="EMBL/GenBank/DDBJ databases">
        <title>The Genome Sequence of Phytophthora parasitica P1976.</title>
        <authorList>
            <consortium name="The Broad Institute Genomics Platform"/>
            <person name="Russ C."/>
            <person name="Tyler B."/>
            <person name="Panabieres F."/>
            <person name="Shan W."/>
            <person name="Tripathy S."/>
            <person name="Grunwald N."/>
            <person name="Machado M."/>
            <person name="Johnson C.S."/>
            <person name="Walker B."/>
            <person name="Young S."/>
            <person name="Zeng Q."/>
            <person name="Gargeya S."/>
            <person name="Fitzgerald M."/>
            <person name="Haas B."/>
            <person name="Abouelleil A."/>
            <person name="Allen A.W."/>
            <person name="Alvarado L."/>
            <person name="Arachchi H.M."/>
            <person name="Berlin A.M."/>
            <person name="Chapman S.B."/>
            <person name="Gainer-Dewar J."/>
            <person name="Goldberg J."/>
            <person name="Griggs A."/>
            <person name="Gujja S."/>
            <person name="Hansen M."/>
            <person name="Howarth C."/>
            <person name="Imamovic A."/>
            <person name="Ireland A."/>
            <person name="Larimer J."/>
            <person name="McCowan C."/>
            <person name="Murphy C."/>
            <person name="Pearson M."/>
            <person name="Poon T.W."/>
            <person name="Priest M."/>
            <person name="Roberts A."/>
            <person name="Saif S."/>
            <person name="Shea T."/>
            <person name="Sisk P."/>
            <person name="Sykes S."/>
            <person name="Wortman J."/>
            <person name="Nusbaum C."/>
            <person name="Birren B."/>
        </authorList>
    </citation>
    <scope>NUCLEOTIDE SEQUENCE [LARGE SCALE GENOMIC DNA]</scope>
    <source>
        <strain evidence="3 4">P1976</strain>
    </source>
</reference>
<feature type="compositionally biased region" description="Low complexity" evidence="2">
    <location>
        <begin position="469"/>
        <end position="494"/>
    </location>
</feature>
<dbReference type="AlphaFoldDB" id="A0A081A1A5"/>
<name>A0A081A1A5_PHYNI</name>
<protein>
    <submittedName>
        <fullName evidence="3">Uncharacterized protein</fullName>
    </submittedName>
</protein>
<dbReference type="Proteomes" id="UP000028582">
    <property type="component" value="Unassembled WGS sequence"/>
</dbReference>
<gene>
    <name evidence="3" type="ORF">F444_11314</name>
</gene>